<dbReference type="InterPro" id="IPR036942">
    <property type="entry name" value="Beta-barrel_TonB_sf"/>
</dbReference>
<dbReference type="InterPro" id="IPR039426">
    <property type="entry name" value="TonB-dep_rcpt-like"/>
</dbReference>
<dbReference type="SUPFAM" id="SSF49464">
    <property type="entry name" value="Carboxypeptidase regulatory domain-like"/>
    <property type="match status" value="1"/>
</dbReference>
<dbReference type="InterPro" id="IPR037066">
    <property type="entry name" value="Plug_dom_sf"/>
</dbReference>
<comment type="subcellular location">
    <subcellularLocation>
        <location evidence="1 8">Cell outer membrane</location>
        <topology evidence="1 8">Multi-pass membrane protein</topology>
    </subcellularLocation>
</comment>
<dbReference type="InterPro" id="IPR012910">
    <property type="entry name" value="Plug_dom"/>
</dbReference>
<dbReference type="InterPro" id="IPR008969">
    <property type="entry name" value="CarboxyPept-like_regulatory"/>
</dbReference>
<dbReference type="PROSITE" id="PS52016">
    <property type="entry name" value="TONB_DEPENDENT_REC_3"/>
    <property type="match status" value="1"/>
</dbReference>
<evidence type="ECO:0000256" key="4">
    <source>
        <dbReference type="ARBA" id="ARBA00022692"/>
    </source>
</evidence>
<evidence type="ECO:0000313" key="13">
    <source>
        <dbReference type="EMBL" id="SKB67777.1"/>
    </source>
</evidence>
<evidence type="ECO:0000256" key="8">
    <source>
        <dbReference type="PROSITE-ProRule" id="PRU01360"/>
    </source>
</evidence>
<comment type="similarity">
    <text evidence="8 9">Belongs to the TonB-dependent receptor family.</text>
</comment>
<evidence type="ECO:0000256" key="10">
    <source>
        <dbReference type="SAM" id="SignalP"/>
    </source>
</evidence>
<keyword evidence="6 8" id="KW-0472">Membrane</keyword>
<dbReference type="GO" id="GO:0009279">
    <property type="term" value="C:cell outer membrane"/>
    <property type="evidence" value="ECO:0007669"/>
    <property type="project" value="UniProtKB-SubCell"/>
</dbReference>
<feature type="signal peptide" evidence="10">
    <location>
        <begin position="1"/>
        <end position="23"/>
    </location>
</feature>
<dbReference type="NCBIfam" id="TIGR04056">
    <property type="entry name" value="OMP_RagA_SusC"/>
    <property type="match status" value="1"/>
</dbReference>
<name>A0A1T5D841_9SPHI</name>
<evidence type="ECO:0000259" key="12">
    <source>
        <dbReference type="Pfam" id="PF07715"/>
    </source>
</evidence>
<evidence type="ECO:0000256" key="2">
    <source>
        <dbReference type="ARBA" id="ARBA00022448"/>
    </source>
</evidence>
<evidence type="ECO:0000256" key="5">
    <source>
        <dbReference type="ARBA" id="ARBA00023077"/>
    </source>
</evidence>
<keyword evidence="3 8" id="KW-1134">Transmembrane beta strand</keyword>
<gene>
    <name evidence="13" type="ORF">SAMN05660841_01820</name>
</gene>
<dbReference type="Pfam" id="PF13715">
    <property type="entry name" value="CarbopepD_reg_2"/>
    <property type="match status" value="1"/>
</dbReference>
<keyword evidence="14" id="KW-1185">Reference proteome</keyword>
<proteinExistence type="inferred from homology"/>
<dbReference type="Proteomes" id="UP000190150">
    <property type="component" value="Unassembled WGS sequence"/>
</dbReference>
<sequence>MRKSLLFSAVGMALAVSSQFSYGTTTFIKERSSFSFGETILSNSVLQHTVKGRVSGPSGPIGGATIMVVGGGVSTMSAVDGSYSIQAPIGATLRFTSVGYQSKQITVSSSSLSVRLEEGASDIEEVMVTAEFGMKRVARAVGSTVQQIDGATISESGRENFISALAGRVPGLNVTSTGGSPGSSSTVVLRNITSISGNNQPLYVVDGVPMNNSTFDPLGGMAGGGGDTYSVRNLDFASRGSDFNPEDIESVTVLKGAAAAALYGSDASNGAIIITTKKGKAGKGTVTYGNYFKWDKAYGYPDMQTKYANGNYGTTNYYNTARFGGLYPDGMKLYDNIGAILQTGTQQRHNISVDAGTEKATIRASFSQLGQDGVLKTTGYDRTSLSLAGQAAVTAWLKFEGSMQYTKMGNDKVLRGTDGPLYRAMRWPIVDDMSRYLAEDGSHMRKPDYYIDEDLLNPLFAMYRNKFYDKSDRFLSNIAMNLTPIQNTFLRAQVGWDVGMQTFETSTHPYYFNKNAGTGQYNLVQSNFSDPTINILAGYSNKFLNDKLSFSGQVGYHQTENAVTRSAMNGTKFIIPDFQSINNTDPLTQTGTQRNTKRRIQALSAQLEFGYNNIAFVTLRGRNDWSSTLPVKNNRYFYPAIEGSFILSDLEFVKDIPSINYIKLRGSLAQVGKDAGPLQIQPQLVTSELTGGGFQYGTTGPNPNLRPEITTAHEAGIDLRLFNNRVNAGFTYFGTRNEDQIVQGFRLSYATGFVLNTMNVGAFKTWGWEGHIDGDIIKKPSGFTWNLGVNASQGKSKVLYLPENVTEYYNAYTWNSGNVRNGIMVGNPITTLTGRAYERNNKGEVLISPGTGLPITSDVWSVVGDREPKIRFGITTALTYKDIRLSGLFAGRFGATVINGTKRSMMTDGTSWESVHLRESGPYVFNGIVRDGNENSENPTRNTVAVDYRTYGATIFTGGDEDWLEKNVNYLRLQELRLSYRIPKTLLKRGKIISAMDVYFVGNDLLTWTNYSGIDAVGNTVSAAAGGTGGEGYDVWSIPNPRGVSVGFSLTLN</sequence>
<evidence type="ECO:0000256" key="1">
    <source>
        <dbReference type="ARBA" id="ARBA00004571"/>
    </source>
</evidence>
<dbReference type="SUPFAM" id="SSF56935">
    <property type="entry name" value="Porins"/>
    <property type="match status" value="1"/>
</dbReference>
<dbReference type="STRING" id="1513896.SAMN05660841_01820"/>
<dbReference type="Gene3D" id="2.170.130.10">
    <property type="entry name" value="TonB-dependent receptor, plug domain"/>
    <property type="match status" value="1"/>
</dbReference>
<feature type="chain" id="PRO_5012843525" evidence="10">
    <location>
        <begin position="24"/>
        <end position="1053"/>
    </location>
</feature>
<dbReference type="InterPro" id="IPR023997">
    <property type="entry name" value="TonB-dep_OMP_SusC/RagA_CS"/>
</dbReference>
<evidence type="ECO:0000313" key="14">
    <source>
        <dbReference type="Proteomes" id="UP000190150"/>
    </source>
</evidence>
<feature type="domain" description="TonB-dependent receptor-like beta-barrel" evidence="11">
    <location>
        <begin position="465"/>
        <end position="831"/>
    </location>
</feature>
<dbReference type="EMBL" id="FUZF01000006">
    <property type="protein sequence ID" value="SKB67777.1"/>
    <property type="molecule type" value="Genomic_DNA"/>
</dbReference>
<evidence type="ECO:0000256" key="6">
    <source>
        <dbReference type="ARBA" id="ARBA00023136"/>
    </source>
</evidence>
<evidence type="ECO:0000256" key="9">
    <source>
        <dbReference type="RuleBase" id="RU003357"/>
    </source>
</evidence>
<dbReference type="AlphaFoldDB" id="A0A1T5D841"/>
<protein>
    <submittedName>
        <fullName evidence="13">TonB-linked outer membrane protein, SusC/RagA family</fullName>
    </submittedName>
</protein>
<keyword evidence="2 8" id="KW-0813">Transport</keyword>
<dbReference type="InterPro" id="IPR023996">
    <property type="entry name" value="TonB-dep_OMP_SusC/RagA"/>
</dbReference>
<accession>A0A1T5D841</accession>
<dbReference type="InterPro" id="IPR000531">
    <property type="entry name" value="Beta-barrel_TonB"/>
</dbReference>
<keyword evidence="4 8" id="KW-0812">Transmembrane</keyword>
<evidence type="ECO:0000256" key="7">
    <source>
        <dbReference type="ARBA" id="ARBA00023237"/>
    </source>
</evidence>
<dbReference type="Pfam" id="PF07715">
    <property type="entry name" value="Plug"/>
    <property type="match status" value="1"/>
</dbReference>
<dbReference type="Pfam" id="PF00593">
    <property type="entry name" value="TonB_dep_Rec_b-barrel"/>
    <property type="match status" value="1"/>
</dbReference>
<keyword evidence="10" id="KW-0732">Signal</keyword>
<organism evidence="13 14">
    <name type="scientific">Sphingobacterium nematocida</name>
    <dbReference type="NCBI Taxonomy" id="1513896"/>
    <lineage>
        <taxon>Bacteria</taxon>
        <taxon>Pseudomonadati</taxon>
        <taxon>Bacteroidota</taxon>
        <taxon>Sphingobacteriia</taxon>
        <taxon>Sphingobacteriales</taxon>
        <taxon>Sphingobacteriaceae</taxon>
        <taxon>Sphingobacterium</taxon>
    </lineage>
</organism>
<evidence type="ECO:0000256" key="3">
    <source>
        <dbReference type="ARBA" id="ARBA00022452"/>
    </source>
</evidence>
<feature type="domain" description="TonB-dependent receptor plug" evidence="12">
    <location>
        <begin position="139"/>
        <end position="271"/>
    </location>
</feature>
<reference evidence="14" key="1">
    <citation type="submission" date="2017-02" db="EMBL/GenBank/DDBJ databases">
        <authorList>
            <person name="Varghese N."/>
            <person name="Submissions S."/>
        </authorList>
    </citation>
    <scope>NUCLEOTIDE SEQUENCE [LARGE SCALE GENOMIC DNA]</scope>
    <source>
        <strain evidence="14">DSM 24091</strain>
    </source>
</reference>
<evidence type="ECO:0000259" key="11">
    <source>
        <dbReference type="Pfam" id="PF00593"/>
    </source>
</evidence>
<dbReference type="RefSeq" id="WP_217699638.1">
    <property type="nucleotide sequence ID" value="NZ_FUZF01000006.1"/>
</dbReference>
<keyword evidence="5 9" id="KW-0798">TonB box</keyword>
<dbReference type="Gene3D" id="2.40.170.20">
    <property type="entry name" value="TonB-dependent receptor, beta-barrel domain"/>
    <property type="match status" value="1"/>
</dbReference>
<keyword evidence="7 8" id="KW-0998">Cell outer membrane</keyword>
<dbReference type="NCBIfam" id="TIGR04057">
    <property type="entry name" value="SusC_RagA_signa"/>
    <property type="match status" value="1"/>
</dbReference>